<reference evidence="2" key="1">
    <citation type="journal article" date="2023" name="bioRxiv">
        <title>Complete genome of the Medicago anthracnose fungus, Colletotrichum destructivum, reveals a mini-chromosome-like region within a core chromosome.</title>
        <authorList>
            <person name="Lapalu N."/>
            <person name="Simon A."/>
            <person name="Lu A."/>
            <person name="Plaumann P.-L."/>
            <person name="Amselem J."/>
            <person name="Pigne S."/>
            <person name="Auger A."/>
            <person name="Koch C."/>
            <person name="Dallery J.-F."/>
            <person name="O'Connell R.J."/>
        </authorList>
    </citation>
    <scope>NUCLEOTIDE SEQUENCE [LARGE SCALE GENOMIC DNA]</scope>
    <source>
        <strain evidence="2">CBS 520.97</strain>
    </source>
</reference>
<organism evidence="1 2">
    <name type="scientific">Colletotrichum destructivum</name>
    <dbReference type="NCBI Taxonomy" id="34406"/>
    <lineage>
        <taxon>Eukaryota</taxon>
        <taxon>Fungi</taxon>
        <taxon>Dikarya</taxon>
        <taxon>Ascomycota</taxon>
        <taxon>Pezizomycotina</taxon>
        <taxon>Sordariomycetes</taxon>
        <taxon>Hypocreomycetidae</taxon>
        <taxon>Glomerellales</taxon>
        <taxon>Glomerellaceae</taxon>
        <taxon>Colletotrichum</taxon>
        <taxon>Colletotrichum destructivum species complex</taxon>
    </lineage>
</organism>
<gene>
    <name evidence="1" type="ORF">CDEST_10797</name>
</gene>
<dbReference type="GeneID" id="87947297"/>
<evidence type="ECO:0000313" key="2">
    <source>
        <dbReference type="Proteomes" id="UP001322277"/>
    </source>
</evidence>
<proteinExistence type="predicted"/>
<dbReference type="Proteomes" id="UP001322277">
    <property type="component" value="Chromosome 7"/>
</dbReference>
<name>A0AAX4IRF9_9PEZI</name>
<dbReference type="RefSeq" id="XP_062783004.1">
    <property type="nucleotide sequence ID" value="XM_062926953.1"/>
</dbReference>
<dbReference type="AlphaFoldDB" id="A0AAX4IRF9"/>
<keyword evidence="2" id="KW-1185">Reference proteome</keyword>
<sequence>MPTICTLSLAWKIGLLPIMTPRPLALTSGKRSRRVSQNPMERLYLVTAEAGRGHSPLIQFWFLQGQAVTGWTWHSSQRPRHSTRASLGRHSDGVVFPLSSCLDEVAEPVIFEESDTNIDVDGILVKLSFILGSYRRLAYALDYSITLVHDSSRNPPPS</sequence>
<dbReference type="EMBL" id="CP137311">
    <property type="protein sequence ID" value="WQF85783.1"/>
    <property type="molecule type" value="Genomic_DNA"/>
</dbReference>
<accession>A0AAX4IRF9</accession>
<protein>
    <submittedName>
        <fullName evidence="1">Uncharacterized protein</fullName>
    </submittedName>
</protein>
<dbReference type="KEGG" id="cdet:87947297"/>
<evidence type="ECO:0000313" key="1">
    <source>
        <dbReference type="EMBL" id="WQF85783.1"/>
    </source>
</evidence>